<gene>
    <name evidence="1" type="ORF">ACFS5N_06190</name>
</gene>
<evidence type="ECO:0000313" key="2">
    <source>
        <dbReference type="Proteomes" id="UP001597557"/>
    </source>
</evidence>
<comment type="caution">
    <text evidence="1">The sequence shown here is derived from an EMBL/GenBank/DDBJ whole genome shotgun (WGS) entry which is preliminary data.</text>
</comment>
<protein>
    <recommendedName>
        <fullName evidence="3">Mobilization protein MobC</fullName>
    </recommendedName>
</protein>
<accession>A0ABW5Y9Q6</accession>
<dbReference type="RefSeq" id="WP_377183331.1">
    <property type="nucleotide sequence ID" value="NZ_JBHUPD010000001.1"/>
</dbReference>
<sequence length="133" mass="15722">MEENRSHRLIVRFKPTEFELIEKRFKKTLFRKLSEYTRNVLLEKTITVTYRDKAMDDILEELILLRRELNAVGNNLNQAMRNINATHGNADAKLWMNLLTTINSRVEPAINQIKEQMNKYADLWSQKSKAEKA</sequence>
<proteinExistence type="predicted"/>
<organism evidence="1 2">
    <name type="scientific">Mucilaginibacter ximonensis</name>
    <dbReference type="NCBI Taxonomy" id="538021"/>
    <lineage>
        <taxon>Bacteria</taxon>
        <taxon>Pseudomonadati</taxon>
        <taxon>Bacteroidota</taxon>
        <taxon>Sphingobacteriia</taxon>
        <taxon>Sphingobacteriales</taxon>
        <taxon>Sphingobacteriaceae</taxon>
        <taxon>Mucilaginibacter</taxon>
    </lineage>
</organism>
<name>A0ABW5Y9Q6_9SPHI</name>
<keyword evidence="2" id="KW-1185">Reference proteome</keyword>
<dbReference type="Proteomes" id="UP001597557">
    <property type="component" value="Unassembled WGS sequence"/>
</dbReference>
<evidence type="ECO:0008006" key="3">
    <source>
        <dbReference type="Google" id="ProtNLM"/>
    </source>
</evidence>
<dbReference type="EMBL" id="JBHUPD010000001">
    <property type="protein sequence ID" value="MFD2872048.1"/>
    <property type="molecule type" value="Genomic_DNA"/>
</dbReference>
<dbReference type="Pfam" id="PF19514">
    <property type="entry name" value="MobC_2"/>
    <property type="match status" value="1"/>
</dbReference>
<evidence type="ECO:0000313" key="1">
    <source>
        <dbReference type="EMBL" id="MFD2872048.1"/>
    </source>
</evidence>
<reference evidence="2" key="1">
    <citation type="journal article" date="2019" name="Int. J. Syst. Evol. Microbiol.">
        <title>The Global Catalogue of Microorganisms (GCM) 10K type strain sequencing project: providing services to taxonomists for standard genome sequencing and annotation.</title>
        <authorList>
            <consortium name="The Broad Institute Genomics Platform"/>
            <consortium name="The Broad Institute Genome Sequencing Center for Infectious Disease"/>
            <person name="Wu L."/>
            <person name="Ma J."/>
        </authorList>
    </citation>
    <scope>NUCLEOTIDE SEQUENCE [LARGE SCALE GENOMIC DNA]</scope>
    <source>
        <strain evidence="2">KCTC 22437</strain>
    </source>
</reference>
<dbReference type="InterPro" id="IPR045788">
    <property type="entry name" value="MobC_2"/>
</dbReference>